<name>A0ABN5IRP7_9CAUL</name>
<feature type="domain" description="THAP4-like heme-binding" evidence="1">
    <location>
        <begin position="22"/>
        <end position="198"/>
    </location>
</feature>
<organism evidence="2 3">
    <name type="scientific">Caulobacter segnis</name>
    <dbReference type="NCBI Taxonomy" id="88688"/>
    <lineage>
        <taxon>Bacteria</taxon>
        <taxon>Pseudomonadati</taxon>
        <taxon>Pseudomonadota</taxon>
        <taxon>Alphaproteobacteria</taxon>
        <taxon>Caulobacterales</taxon>
        <taxon>Caulobacteraceae</taxon>
        <taxon>Caulobacter</taxon>
    </lineage>
</organism>
<dbReference type="Proteomes" id="UP000240527">
    <property type="component" value="Chromosome"/>
</dbReference>
<evidence type="ECO:0000313" key="3">
    <source>
        <dbReference type="Proteomes" id="UP000240527"/>
    </source>
</evidence>
<dbReference type="InterPro" id="IPR012674">
    <property type="entry name" value="Calycin"/>
</dbReference>
<dbReference type="SUPFAM" id="SSF50814">
    <property type="entry name" value="Lipocalins"/>
    <property type="match status" value="1"/>
</dbReference>
<protein>
    <submittedName>
        <fullName evidence="2">FABP family protein</fullName>
    </submittedName>
</protein>
<dbReference type="InterPro" id="IPR014602">
    <property type="entry name" value="UCP036226"/>
</dbReference>
<reference evidence="2 3" key="1">
    <citation type="journal article" date="2015" name="Biotechnol. Bioeng.">
        <title>Genome sequence and phenotypic characterization of Caulobacter segnis.</title>
        <authorList>
            <person name="Patel S."/>
            <person name="Fletcher B."/>
            <person name="Scott D.C."/>
            <person name="Ely B."/>
        </authorList>
    </citation>
    <scope>NUCLEOTIDE SEQUENCE [LARGE SCALE GENOMIC DNA]</scope>
    <source>
        <strain evidence="2 3">TK0059</strain>
    </source>
</reference>
<dbReference type="InterPro" id="IPR014878">
    <property type="entry name" value="THAP4-like_heme-bd"/>
</dbReference>
<evidence type="ECO:0000313" key="2">
    <source>
        <dbReference type="EMBL" id="AVQ01078.1"/>
    </source>
</evidence>
<dbReference type="PIRSF" id="PIRSF036226">
    <property type="entry name" value="UCP036226"/>
    <property type="match status" value="1"/>
</dbReference>
<dbReference type="Pfam" id="PF08768">
    <property type="entry name" value="THAP4_heme-bd"/>
    <property type="match status" value="1"/>
</dbReference>
<accession>A0ABN5IRP7</accession>
<proteinExistence type="predicted"/>
<evidence type="ECO:0000259" key="1">
    <source>
        <dbReference type="Pfam" id="PF08768"/>
    </source>
</evidence>
<keyword evidence="3" id="KW-1185">Reference proteome</keyword>
<sequence>MSEFPADIFTEPEDVDPDTLANLGPLTRLAGVWEGRKGVDVNPKAEGAERREFLERIELHPIDPQANGPQLLYGLRYHIHIVASDEDTTFHDQIGYWLWEPATGLIMQTLAIPRGQVALAKGQANPDGSGLSVRAERGGPGYGICSTDFLEWAFRTDSYQLDVRFDADGGWSYVSTTMLQVRGRDEPFRHIDRNTLVKVGEPKPNPSARIAAGESLVQAHGFLTLG</sequence>
<gene>
    <name evidence="2" type="ORF">B7G68_03910</name>
</gene>
<dbReference type="Gene3D" id="2.40.128.20">
    <property type="match status" value="1"/>
</dbReference>
<dbReference type="EMBL" id="CP027850">
    <property type="protein sequence ID" value="AVQ01078.1"/>
    <property type="molecule type" value="Genomic_DNA"/>
</dbReference>
<dbReference type="RefSeq" id="WP_013077938.1">
    <property type="nucleotide sequence ID" value="NZ_CP027850.1"/>
</dbReference>